<dbReference type="Proteomes" id="UP001501771">
    <property type="component" value="Unassembled WGS sequence"/>
</dbReference>
<evidence type="ECO:0000313" key="3">
    <source>
        <dbReference type="Proteomes" id="UP001501771"/>
    </source>
</evidence>
<gene>
    <name evidence="2" type="ORF">GCM10009844_25630</name>
</gene>
<keyword evidence="3" id="KW-1185">Reference proteome</keyword>
<organism evidence="2 3">
    <name type="scientific">Nocardioides koreensis</name>
    <dbReference type="NCBI Taxonomy" id="433651"/>
    <lineage>
        <taxon>Bacteria</taxon>
        <taxon>Bacillati</taxon>
        <taxon>Actinomycetota</taxon>
        <taxon>Actinomycetes</taxon>
        <taxon>Propionibacteriales</taxon>
        <taxon>Nocardioidaceae</taxon>
        <taxon>Nocardioides</taxon>
    </lineage>
</organism>
<evidence type="ECO:0000313" key="2">
    <source>
        <dbReference type="EMBL" id="GAA2147884.1"/>
    </source>
</evidence>
<feature type="chain" id="PRO_5045556990" description="WD40 repeat domain-containing protein" evidence="1">
    <location>
        <begin position="30"/>
        <end position="331"/>
    </location>
</feature>
<evidence type="ECO:0008006" key="4">
    <source>
        <dbReference type="Google" id="ProtNLM"/>
    </source>
</evidence>
<reference evidence="3" key="1">
    <citation type="journal article" date="2019" name="Int. J. Syst. Evol. Microbiol.">
        <title>The Global Catalogue of Microorganisms (GCM) 10K type strain sequencing project: providing services to taxonomists for standard genome sequencing and annotation.</title>
        <authorList>
            <consortium name="The Broad Institute Genomics Platform"/>
            <consortium name="The Broad Institute Genome Sequencing Center for Infectious Disease"/>
            <person name="Wu L."/>
            <person name="Ma J."/>
        </authorList>
    </citation>
    <scope>NUCLEOTIDE SEQUENCE [LARGE SCALE GENOMIC DNA]</scope>
    <source>
        <strain evidence="3">JCM 16022</strain>
    </source>
</reference>
<evidence type="ECO:0000256" key="1">
    <source>
        <dbReference type="SAM" id="SignalP"/>
    </source>
</evidence>
<sequence>MKPIKIAATATAAAATLALLVGSAAPAAAVPETVLRPAELKRGPDIAVPHVEGRTVVDGDVRIKVEAARVHLLGPSGNDYVVGTSNADGSARFRVLRLTPSGGRTVLLRGVPIWELLLSGDGTQIAFPKAGRDSSRVRVFDATDGTTQADRTFRGSVSVLDLDEQRMVLGGWGPNRTFWWNTRSDATRRISGRTGYEASIRADRVASYTKDPYLGGCTVVTTLRGTEPLWRSCSQRVATFAPRGTRMATIHILSDGLGPRDVLLRKPHGKVLAHYSAQWFGALDWESDRKLLLDTNGTEKSATVRCVVADCERASDLRPVPNLRRTTAARS</sequence>
<dbReference type="EMBL" id="BAAAQR010000007">
    <property type="protein sequence ID" value="GAA2147884.1"/>
    <property type="molecule type" value="Genomic_DNA"/>
</dbReference>
<comment type="caution">
    <text evidence="2">The sequence shown here is derived from an EMBL/GenBank/DDBJ whole genome shotgun (WGS) entry which is preliminary data.</text>
</comment>
<name>A0ABP5LLF7_9ACTN</name>
<dbReference type="SUPFAM" id="SSF82171">
    <property type="entry name" value="DPP6 N-terminal domain-like"/>
    <property type="match status" value="1"/>
</dbReference>
<proteinExistence type="predicted"/>
<keyword evidence="1" id="KW-0732">Signal</keyword>
<dbReference type="RefSeq" id="WP_344152543.1">
    <property type="nucleotide sequence ID" value="NZ_BAAAQR010000007.1"/>
</dbReference>
<protein>
    <recommendedName>
        <fullName evidence="4">WD40 repeat domain-containing protein</fullName>
    </recommendedName>
</protein>
<accession>A0ABP5LLF7</accession>
<feature type="signal peptide" evidence="1">
    <location>
        <begin position="1"/>
        <end position="29"/>
    </location>
</feature>